<dbReference type="Proteomes" id="UP000823775">
    <property type="component" value="Unassembled WGS sequence"/>
</dbReference>
<feature type="non-terminal residue" evidence="1">
    <location>
        <position position="1"/>
    </location>
</feature>
<protein>
    <submittedName>
        <fullName evidence="1">Uncharacterized protein</fullName>
    </submittedName>
</protein>
<keyword evidence="2" id="KW-1185">Reference proteome</keyword>
<accession>A0ABS8WQ99</accession>
<evidence type="ECO:0000313" key="1">
    <source>
        <dbReference type="EMBL" id="MCE3051677.1"/>
    </source>
</evidence>
<evidence type="ECO:0000313" key="2">
    <source>
        <dbReference type="Proteomes" id="UP000823775"/>
    </source>
</evidence>
<dbReference type="EMBL" id="JACEIK010008827">
    <property type="protein sequence ID" value="MCE3051677.1"/>
    <property type="molecule type" value="Genomic_DNA"/>
</dbReference>
<gene>
    <name evidence="1" type="ORF">HAX54_050487</name>
</gene>
<comment type="caution">
    <text evidence="1">The sequence shown here is derived from an EMBL/GenBank/DDBJ whole genome shotgun (WGS) entry which is preliminary data.</text>
</comment>
<name>A0ABS8WQ99_DATST</name>
<sequence>LEDRRQMNLNTLENLLTESMQASIKVGDVQELNMLRSKLIALEFELDEIVKVKDEIVKETNVVSQKRKALEESTKEDFDLEKELKAEYVSLLDFADSPSSLSLLRDSLLLLAAREMLT</sequence>
<reference evidence="1 2" key="1">
    <citation type="journal article" date="2021" name="BMC Genomics">
        <title>Datura genome reveals duplications of psychoactive alkaloid biosynthetic genes and high mutation rate following tissue culture.</title>
        <authorList>
            <person name="Rajewski A."/>
            <person name="Carter-House D."/>
            <person name="Stajich J."/>
            <person name="Litt A."/>
        </authorList>
    </citation>
    <scope>NUCLEOTIDE SEQUENCE [LARGE SCALE GENOMIC DNA]</scope>
    <source>
        <strain evidence="1">AR-01</strain>
    </source>
</reference>
<organism evidence="1 2">
    <name type="scientific">Datura stramonium</name>
    <name type="common">Jimsonweed</name>
    <name type="synonym">Common thornapple</name>
    <dbReference type="NCBI Taxonomy" id="4076"/>
    <lineage>
        <taxon>Eukaryota</taxon>
        <taxon>Viridiplantae</taxon>
        <taxon>Streptophyta</taxon>
        <taxon>Embryophyta</taxon>
        <taxon>Tracheophyta</taxon>
        <taxon>Spermatophyta</taxon>
        <taxon>Magnoliopsida</taxon>
        <taxon>eudicotyledons</taxon>
        <taxon>Gunneridae</taxon>
        <taxon>Pentapetalae</taxon>
        <taxon>asterids</taxon>
        <taxon>lamiids</taxon>
        <taxon>Solanales</taxon>
        <taxon>Solanaceae</taxon>
        <taxon>Solanoideae</taxon>
        <taxon>Datureae</taxon>
        <taxon>Datura</taxon>
    </lineage>
</organism>
<proteinExistence type="predicted"/>